<name>A0A9D4IHE8_DREPO</name>
<dbReference type="GO" id="GO:0000462">
    <property type="term" value="P:maturation of SSU-rRNA from tricistronic rRNA transcript (SSU-rRNA, 5.8S rRNA, LSU-rRNA)"/>
    <property type="evidence" value="ECO:0007669"/>
    <property type="project" value="InterPro"/>
</dbReference>
<protein>
    <recommendedName>
        <fullName evidence="4">WD repeat-containing protein 55 homolog</fullName>
    </recommendedName>
</protein>
<dbReference type="InterPro" id="IPR015943">
    <property type="entry name" value="WD40/YVTN_repeat-like_dom_sf"/>
</dbReference>
<dbReference type="PANTHER" id="PTHR44163">
    <property type="entry name" value="U3 SMALL NUCLEOLAR RNA-ASSOCIATED PROTEIN 4 HOMOLOG"/>
    <property type="match status" value="1"/>
</dbReference>
<dbReference type="GO" id="GO:0034455">
    <property type="term" value="C:t-UTP complex"/>
    <property type="evidence" value="ECO:0007669"/>
    <property type="project" value="TreeGrafter"/>
</dbReference>
<organism evidence="2 3">
    <name type="scientific">Dreissena polymorpha</name>
    <name type="common">Zebra mussel</name>
    <name type="synonym">Mytilus polymorpha</name>
    <dbReference type="NCBI Taxonomy" id="45954"/>
    <lineage>
        <taxon>Eukaryota</taxon>
        <taxon>Metazoa</taxon>
        <taxon>Spiralia</taxon>
        <taxon>Lophotrochozoa</taxon>
        <taxon>Mollusca</taxon>
        <taxon>Bivalvia</taxon>
        <taxon>Autobranchia</taxon>
        <taxon>Heteroconchia</taxon>
        <taxon>Euheterodonta</taxon>
        <taxon>Imparidentia</taxon>
        <taxon>Neoheterodontei</taxon>
        <taxon>Myida</taxon>
        <taxon>Dreissenoidea</taxon>
        <taxon>Dreissenidae</taxon>
        <taxon>Dreissena</taxon>
    </lineage>
</organism>
<dbReference type="Gene3D" id="2.130.10.10">
    <property type="entry name" value="YVTN repeat-like/Quinoprotein amine dehydrogenase"/>
    <property type="match status" value="2"/>
</dbReference>
<dbReference type="GO" id="GO:0032040">
    <property type="term" value="C:small-subunit processome"/>
    <property type="evidence" value="ECO:0007669"/>
    <property type="project" value="TreeGrafter"/>
</dbReference>
<keyword evidence="1" id="KW-0853">WD repeat</keyword>
<dbReference type="SMART" id="SM00320">
    <property type="entry name" value="WD40"/>
    <property type="match status" value="9"/>
</dbReference>
<gene>
    <name evidence="2" type="ORF">DPMN_175605</name>
</gene>
<evidence type="ECO:0008006" key="4">
    <source>
        <dbReference type="Google" id="ProtNLM"/>
    </source>
</evidence>
<sequence length="517" mass="57354">MQLVKLATGIHVRITWYAAEEQNWNNIYIGAMGEFKVHHVRFFEYTPQAVQCLAYNKDKNKLAVARSDGSIEIWNLNDSWYQEDSIPGKKGQTVEDLVWQGDRLFSAGLDGYIYEIDLVALQIKRSCPSNAGPVWCLTSNPAGTQLAAGTEGAYVVLLNTDSDTLEYSTRFEAQESRILCLSWHASDSVIVTGGVDNIRLWSTSSGRALQRITLARQDKHKETVVWCVALLSDMTIVSGDSRGKTTFWNGKHGTVIKSIQSHKADVYCLAVNTTETCVVSSGVDSSVVQFNYIAARENSDWRDWVGTFLHNHHTHDVRAVQIVGNTIVTGGVDTNLIEFDVKGAKLKDLKKKERKWRRVVSLPQRPVCQVAPSQNILLLQYANYLEVWRLGHTSRSGVNGDILPLSSNPIKLIQLKTKGSNPVYCCAISHDASLLSYSDNSSIRMYRITMVNLKSIQPDVEMTRIPVDPDKAPDGAHCMCFLSSGSRVVTVTSSSRLQVSSLAVGKLAVEHTFPAIS</sequence>
<proteinExistence type="predicted"/>
<evidence type="ECO:0000313" key="3">
    <source>
        <dbReference type="Proteomes" id="UP000828390"/>
    </source>
</evidence>
<dbReference type="InterPro" id="IPR046351">
    <property type="entry name" value="UTP4"/>
</dbReference>
<dbReference type="PROSITE" id="PS50082">
    <property type="entry name" value="WD_REPEATS_2"/>
    <property type="match status" value="1"/>
</dbReference>
<accession>A0A9D4IHE8</accession>
<keyword evidence="3" id="KW-1185">Reference proteome</keyword>
<dbReference type="PANTHER" id="PTHR44163:SF1">
    <property type="entry name" value="U3 SMALL NUCLEOLAR RNA-ASSOCIATED PROTEIN 4 HOMOLOG"/>
    <property type="match status" value="1"/>
</dbReference>
<reference evidence="2" key="2">
    <citation type="submission" date="2020-11" db="EMBL/GenBank/DDBJ databases">
        <authorList>
            <person name="McCartney M.A."/>
            <person name="Auch B."/>
            <person name="Kono T."/>
            <person name="Mallez S."/>
            <person name="Becker A."/>
            <person name="Gohl D.M."/>
            <person name="Silverstein K.A.T."/>
            <person name="Koren S."/>
            <person name="Bechman K.B."/>
            <person name="Herman A."/>
            <person name="Abrahante J.E."/>
            <person name="Garbe J."/>
        </authorList>
    </citation>
    <scope>NUCLEOTIDE SEQUENCE</scope>
    <source>
        <strain evidence="2">Duluth1</strain>
        <tissue evidence="2">Whole animal</tissue>
    </source>
</reference>
<reference evidence="2" key="1">
    <citation type="journal article" date="2019" name="bioRxiv">
        <title>The Genome of the Zebra Mussel, Dreissena polymorpha: A Resource for Invasive Species Research.</title>
        <authorList>
            <person name="McCartney M.A."/>
            <person name="Auch B."/>
            <person name="Kono T."/>
            <person name="Mallez S."/>
            <person name="Zhang Y."/>
            <person name="Obille A."/>
            <person name="Becker A."/>
            <person name="Abrahante J.E."/>
            <person name="Garbe J."/>
            <person name="Badalamenti J.P."/>
            <person name="Herman A."/>
            <person name="Mangelson H."/>
            <person name="Liachko I."/>
            <person name="Sullivan S."/>
            <person name="Sone E.D."/>
            <person name="Koren S."/>
            <person name="Silverstein K.A.T."/>
            <person name="Beckman K.B."/>
            <person name="Gohl D.M."/>
        </authorList>
    </citation>
    <scope>NUCLEOTIDE SEQUENCE</scope>
    <source>
        <strain evidence="2">Duluth1</strain>
        <tissue evidence="2">Whole animal</tissue>
    </source>
</reference>
<feature type="repeat" description="WD" evidence="1">
    <location>
        <begin position="43"/>
        <end position="77"/>
    </location>
</feature>
<dbReference type="SUPFAM" id="SSF50978">
    <property type="entry name" value="WD40 repeat-like"/>
    <property type="match status" value="2"/>
</dbReference>
<dbReference type="InterPro" id="IPR036322">
    <property type="entry name" value="WD40_repeat_dom_sf"/>
</dbReference>
<dbReference type="Proteomes" id="UP000828390">
    <property type="component" value="Unassembled WGS sequence"/>
</dbReference>
<dbReference type="EMBL" id="JAIWYP010000009">
    <property type="protein sequence ID" value="KAH3774230.1"/>
    <property type="molecule type" value="Genomic_DNA"/>
</dbReference>
<feature type="non-terminal residue" evidence="2">
    <location>
        <position position="517"/>
    </location>
</feature>
<dbReference type="AlphaFoldDB" id="A0A9D4IHE8"/>
<evidence type="ECO:0000256" key="1">
    <source>
        <dbReference type="PROSITE-ProRule" id="PRU00221"/>
    </source>
</evidence>
<dbReference type="InterPro" id="IPR001680">
    <property type="entry name" value="WD40_rpt"/>
</dbReference>
<evidence type="ECO:0000313" key="2">
    <source>
        <dbReference type="EMBL" id="KAH3774230.1"/>
    </source>
</evidence>
<dbReference type="GO" id="GO:0003723">
    <property type="term" value="F:RNA binding"/>
    <property type="evidence" value="ECO:0007669"/>
    <property type="project" value="TreeGrafter"/>
</dbReference>
<dbReference type="GO" id="GO:0030686">
    <property type="term" value="C:90S preribosome"/>
    <property type="evidence" value="ECO:0007669"/>
    <property type="project" value="InterPro"/>
</dbReference>
<dbReference type="Pfam" id="PF00400">
    <property type="entry name" value="WD40"/>
    <property type="match status" value="4"/>
</dbReference>
<comment type="caution">
    <text evidence="2">The sequence shown here is derived from an EMBL/GenBank/DDBJ whole genome shotgun (WGS) entry which is preliminary data.</text>
</comment>